<dbReference type="GO" id="GO:0046872">
    <property type="term" value="F:metal ion binding"/>
    <property type="evidence" value="ECO:0007669"/>
    <property type="project" value="UniProtKB-KW"/>
</dbReference>
<evidence type="ECO:0000313" key="9">
    <source>
        <dbReference type="EMBL" id="JAA88017.1"/>
    </source>
</evidence>
<protein>
    <submittedName>
        <fullName evidence="9">Three prime repair exonuclease 1</fullName>
    </submittedName>
</protein>
<feature type="domain" description="Exonuclease" evidence="8">
    <location>
        <begin position="6"/>
        <end position="280"/>
    </location>
</feature>
<evidence type="ECO:0000259" key="8">
    <source>
        <dbReference type="SMART" id="SM00479"/>
    </source>
</evidence>
<reference evidence="9" key="2">
    <citation type="submission" date="2013-05" db="EMBL/GenBank/DDBJ databases">
        <authorList>
            <person name="Carter J.-M."/>
            <person name="Baker S.C."/>
            <person name="Pink R."/>
            <person name="Carter D.R.F."/>
            <person name="Collins A."/>
            <person name="Tomlin J."/>
            <person name="Gibbs M."/>
            <person name="Breuker C.J."/>
        </authorList>
    </citation>
    <scope>NUCLEOTIDE SEQUENCE</scope>
    <source>
        <tissue evidence="9">Ovary</tissue>
    </source>
</reference>
<dbReference type="GO" id="GO:0005737">
    <property type="term" value="C:cytoplasm"/>
    <property type="evidence" value="ECO:0007669"/>
    <property type="project" value="TreeGrafter"/>
</dbReference>
<evidence type="ECO:0000256" key="5">
    <source>
        <dbReference type="ARBA" id="ARBA00022839"/>
    </source>
</evidence>
<dbReference type="GO" id="GO:0003676">
    <property type="term" value="F:nucleic acid binding"/>
    <property type="evidence" value="ECO:0007669"/>
    <property type="project" value="InterPro"/>
</dbReference>
<accession>S4PXS2</accession>
<keyword evidence="4" id="KW-0378">Hydrolase</keyword>
<keyword evidence="6" id="KW-0460">Magnesium</keyword>
<dbReference type="PANTHER" id="PTHR13058">
    <property type="entry name" value="THREE PRIME REPAIR EXONUCLEASE 1, 2"/>
    <property type="match status" value="1"/>
</dbReference>
<dbReference type="InterPro" id="IPR040393">
    <property type="entry name" value="TREX1/2"/>
</dbReference>
<keyword evidence="2" id="KW-0540">Nuclease</keyword>
<evidence type="ECO:0000256" key="7">
    <source>
        <dbReference type="ARBA" id="ARBA00025769"/>
    </source>
</evidence>
<dbReference type="GO" id="GO:0008296">
    <property type="term" value="F:3'-5'-DNA exonuclease activity"/>
    <property type="evidence" value="ECO:0007669"/>
    <property type="project" value="TreeGrafter"/>
</dbReference>
<dbReference type="InterPro" id="IPR013520">
    <property type="entry name" value="Ribonucl_H"/>
</dbReference>
<evidence type="ECO:0000256" key="6">
    <source>
        <dbReference type="ARBA" id="ARBA00022842"/>
    </source>
</evidence>
<evidence type="ECO:0000256" key="2">
    <source>
        <dbReference type="ARBA" id="ARBA00022722"/>
    </source>
</evidence>
<evidence type="ECO:0000256" key="3">
    <source>
        <dbReference type="ARBA" id="ARBA00022723"/>
    </source>
</evidence>
<name>S4PXS2_9NEOP</name>
<dbReference type="Pfam" id="PF00929">
    <property type="entry name" value="RNase_T"/>
    <property type="match status" value="1"/>
</dbReference>
<dbReference type="EMBL" id="GAIX01004543">
    <property type="protein sequence ID" value="JAA88017.1"/>
    <property type="molecule type" value="Transcribed_RNA"/>
</dbReference>
<keyword evidence="5 9" id="KW-0269">Exonuclease</keyword>
<comment type="cofactor">
    <cofactor evidence="1">
        <name>Mg(2+)</name>
        <dbReference type="ChEBI" id="CHEBI:18420"/>
    </cofactor>
</comment>
<keyword evidence="3" id="KW-0479">Metal-binding</keyword>
<dbReference type="InterPro" id="IPR036397">
    <property type="entry name" value="RNaseH_sf"/>
</dbReference>
<dbReference type="SMART" id="SM00479">
    <property type="entry name" value="EXOIII"/>
    <property type="match status" value="1"/>
</dbReference>
<dbReference type="GO" id="GO:0006308">
    <property type="term" value="P:DNA catabolic process"/>
    <property type="evidence" value="ECO:0007669"/>
    <property type="project" value="TreeGrafter"/>
</dbReference>
<dbReference type="PANTHER" id="PTHR13058:SF19">
    <property type="entry name" value="LD40940P"/>
    <property type="match status" value="1"/>
</dbReference>
<evidence type="ECO:0000256" key="1">
    <source>
        <dbReference type="ARBA" id="ARBA00001946"/>
    </source>
</evidence>
<evidence type="ECO:0000256" key="4">
    <source>
        <dbReference type="ARBA" id="ARBA00022801"/>
    </source>
</evidence>
<proteinExistence type="inferred from homology"/>
<dbReference type="InterPro" id="IPR012337">
    <property type="entry name" value="RNaseH-like_sf"/>
</dbReference>
<reference evidence="9" key="1">
    <citation type="journal article" date="2013" name="BMC Genomics">
        <title>Unscrambling butterfly oogenesis.</title>
        <authorList>
            <person name="Carter J.M."/>
            <person name="Baker S.C."/>
            <person name="Pink R."/>
            <person name="Carter D.R."/>
            <person name="Collins A."/>
            <person name="Tomlin J."/>
            <person name="Gibbs M."/>
            <person name="Breuker C.J."/>
        </authorList>
    </citation>
    <scope>NUCLEOTIDE SEQUENCE</scope>
    <source>
        <tissue evidence="9">Ovary</tissue>
    </source>
</reference>
<dbReference type="Gene3D" id="3.30.420.10">
    <property type="entry name" value="Ribonuclease H-like superfamily/Ribonuclease H"/>
    <property type="match status" value="1"/>
</dbReference>
<dbReference type="AlphaFoldDB" id="S4PXS2"/>
<organism evidence="9">
    <name type="scientific">Pararge aegeria</name>
    <name type="common">speckled wood butterfly</name>
    <dbReference type="NCBI Taxonomy" id="116150"/>
    <lineage>
        <taxon>Eukaryota</taxon>
        <taxon>Metazoa</taxon>
        <taxon>Ecdysozoa</taxon>
        <taxon>Arthropoda</taxon>
        <taxon>Hexapoda</taxon>
        <taxon>Insecta</taxon>
        <taxon>Pterygota</taxon>
        <taxon>Neoptera</taxon>
        <taxon>Endopterygota</taxon>
        <taxon>Lepidoptera</taxon>
        <taxon>Glossata</taxon>
        <taxon>Ditrysia</taxon>
        <taxon>Papilionoidea</taxon>
        <taxon>Nymphalidae</taxon>
        <taxon>Satyrinae</taxon>
        <taxon>Satyrini</taxon>
        <taxon>Parargina</taxon>
        <taxon>Pararge</taxon>
    </lineage>
</organism>
<comment type="similarity">
    <text evidence="7">Belongs to the exonuclease superfamily. TREX family.</text>
</comment>
<sequence>MSAISTFVFIDLETTGLPQEENNKTKITEISMVAVKRQHILDTRKGCAPRVQHKLTMCFNPGRMVHPDGTKVTGLCNDLLEHEPFFNLEVFTLINTFLNLLTKPICLIAQNGHNFDFPIFKNHLVKLGISLADDLTCADCLHAFYDIMEEMKEVNIKPKTDVDLIDEENTVNSIKLPEIDEIDFYSDNTLIAKAVNENTPKRTVIGCGNKTPQKPHSSLAISKARRRFPWSKGKKPAEKYKLKDIYYRLLNREAVDAHHAENDCLMALQCAVALGEPFVRWVDDNHCLFSEVKPMTPGTPLGS</sequence>
<dbReference type="SUPFAM" id="SSF53098">
    <property type="entry name" value="Ribonuclease H-like"/>
    <property type="match status" value="1"/>
</dbReference>